<feature type="non-terminal residue" evidence="1">
    <location>
        <position position="139"/>
    </location>
</feature>
<accession>A0A382IWS4</accession>
<sequence length="139" mass="15605">MGRAPVTDEQVRTFAEDGVVCLRGAIGPEWIALLRRGMDRALAGSSERRRVWDVDDRGGTTTYDSQCWLQVPEYREFVERSPMAEIAGRLLGASAVNFFFDAVFVRTAGVRFRTPFHQDEPCWSVDGFDACSAWTPLVP</sequence>
<dbReference type="SUPFAM" id="SSF51197">
    <property type="entry name" value="Clavaminate synthase-like"/>
    <property type="match status" value="1"/>
</dbReference>
<organism evidence="1">
    <name type="scientific">marine metagenome</name>
    <dbReference type="NCBI Taxonomy" id="408172"/>
    <lineage>
        <taxon>unclassified sequences</taxon>
        <taxon>metagenomes</taxon>
        <taxon>ecological metagenomes</taxon>
    </lineage>
</organism>
<dbReference type="Pfam" id="PF05721">
    <property type="entry name" value="PhyH"/>
    <property type="match status" value="1"/>
</dbReference>
<dbReference type="InterPro" id="IPR008775">
    <property type="entry name" value="Phytyl_CoA_dOase-like"/>
</dbReference>
<evidence type="ECO:0008006" key="2">
    <source>
        <dbReference type="Google" id="ProtNLM"/>
    </source>
</evidence>
<gene>
    <name evidence="1" type="ORF">METZ01_LOCUS256699</name>
</gene>
<protein>
    <recommendedName>
        <fullName evidence="2">Phytanoyl-CoA dioxygenase</fullName>
    </recommendedName>
</protein>
<name>A0A382IWS4_9ZZZZ</name>
<reference evidence="1" key="1">
    <citation type="submission" date="2018-05" db="EMBL/GenBank/DDBJ databases">
        <authorList>
            <person name="Lanie J.A."/>
            <person name="Ng W.-L."/>
            <person name="Kazmierczak K.M."/>
            <person name="Andrzejewski T.M."/>
            <person name="Davidsen T.M."/>
            <person name="Wayne K.J."/>
            <person name="Tettelin H."/>
            <person name="Glass J.I."/>
            <person name="Rusch D."/>
            <person name="Podicherti R."/>
            <person name="Tsui H.-C.T."/>
            <person name="Winkler M.E."/>
        </authorList>
    </citation>
    <scope>NUCLEOTIDE SEQUENCE</scope>
</reference>
<proteinExistence type="predicted"/>
<dbReference type="EMBL" id="UINC01070022">
    <property type="protein sequence ID" value="SVC03845.1"/>
    <property type="molecule type" value="Genomic_DNA"/>
</dbReference>
<dbReference type="Gene3D" id="2.60.120.620">
    <property type="entry name" value="q2cbj1_9rhob like domain"/>
    <property type="match status" value="1"/>
</dbReference>
<dbReference type="AlphaFoldDB" id="A0A382IWS4"/>
<evidence type="ECO:0000313" key="1">
    <source>
        <dbReference type="EMBL" id="SVC03845.1"/>
    </source>
</evidence>